<evidence type="ECO:0000313" key="2">
    <source>
        <dbReference type="Proteomes" id="UP001057134"/>
    </source>
</evidence>
<evidence type="ECO:0000313" key="1">
    <source>
        <dbReference type="EMBL" id="UQZ83405.1"/>
    </source>
</evidence>
<dbReference type="Pfam" id="PF12715">
    <property type="entry name" value="Abhydrolase_7"/>
    <property type="match status" value="1"/>
</dbReference>
<dbReference type="InterPro" id="IPR029058">
    <property type="entry name" value="AB_hydrolase_fold"/>
</dbReference>
<dbReference type="PANTHER" id="PTHR47381:SF3">
    <property type="entry name" value="ALPHA_BETA-HYDROLASES SUPERFAMILY PROTEIN"/>
    <property type="match status" value="1"/>
</dbReference>
<gene>
    <name evidence="1" type="ORF">SK3146_02592</name>
</gene>
<protein>
    <submittedName>
        <fullName evidence="1">Esterase</fullName>
    </submittedName>
</protein>
<keyword evidence="2" id="KW-1185">Reference proteome</keyword>
<dbReference type="EMBL" id="CP027059">
    <property type="protein sequence ID" value="UQZ83405.1"/>
    <property type="molecule type" value="Genomic_DNA"/>
</dbReference>
<dbReference type="InterPro" id="IPR025890">
    <property type="entry name" value="Abhydrolase_bac"/>
</dbReference>
<reference evidence="1" key="1">
    <citation type="submission" date="2018-02" db="EMBL/GenBank/DDBJ databases">
        <authorList>
            <person name="Kim S.-K."/>
            <person name="Jung H.-I."/>
            <person name="Lee S.-W."/>
        </authorList>
    </citation>
    <scope>NUCLEOTIDE SEQUENCE</scope>
    <source>
        <strain evidence="1">SK3146</strain>
    </source>
</reference>
<sequence length="355" mass="38811">MAPDHGMPEAWRPNALINRLYERSVSKHADIAALPLEEQEAARAELRGKLKELLGSIPEQADELSAVVMESVDCGDYIREKVEFRTYDDLTTLAYVLVPKAAAASGSERRPAVLAVHGHGYGSKEVVGLTPTGEDNTGNPNLYKHFAVELARRGFVVIAPELLGFGERRMAEDAKAEPGGNSCFRLASSLMLMGQSLAGVRVYELLRTVDYAFTRPEIDPQRIGVMGMSGGGMVTALASALDERFGATVVSGYTNLFKTSIMDRNHCLDNYVPGLLQYGEMPDWIGLIAPRPLFIESGSGDTVFPIRGSREAVARLQRIYDSANNGEAFGYEIFEGKHEISGAQSYQWLVSQLMS</sequence>
<accession>A0ABY4RN17</accession>
<reference evidence="1" key="2">
    <citation type="journal article" date="2021" name="J Anim Sci Technol">
        <title>Complete genome sequence of Paenibacillus konkukensis sp. nov. SK3146 as a potential probiotic strain.</title>
        <authorList>
            <person name="Jung H.I."/>
            <person name="Park S."/>
            <person name="Niu K.M."/>
            <person name="Lee S.W."/>
            <person name="Kothari D."/>
            <person name="Yi K.J."/>
            <person name="Kim S.K."/>
        </authorList>
    </citation>
    <scope>NUCLEOTIDE SEQUENCE</scope>
    <source>
        <strain evidence="1">SK3146</strain>
    </source>
</reference>
<dbReference type="Gene3D" id="3.40.50.1820">
    <property type="entry name" value="alpha/beta hydrolase"/>
    <property type="match status" value="1"/>
</dbReference>
<name>A0ABY4RN17_9BACL</name>
<dbReference type="SUPFAM" id="SSF53474">
    <property type="entry name" value="alpha/beta-Hydrolases"/>
    <property type="match status" value="1"/>
</dbReference>
<organism evidence="1 2">
    <name type="scientific">Paenibacillus konkukensis</name>
    <dbReference type="NCBI Taxonomy" id="2020716"/>
    <lineage>
        <taxon>Bacteria</taxon>
        <taxon>Bacillati</taxon>
        <taxon>Bacillota</taxon>
        <taxon>Bacilli</taxon>
        <taxon>Bacillales</taxon>
        <taxon>Paenibacillaceae</taxon>
        <taxon>Paenibacillus</taxon>
    </lineage>
</organism>
<proteinExistence type="predicted"/>
<dbReference type="Proteomes" id="UP001057134">
    <property type="component" value="Chromosome"/>
</dbReference>
<dbReference type="RefSeq" id="WP_249865424.1">
    <property type="nucleotide sequence ID" value="NZ_CP027059.1"/>
</dbReference>
<dbReference type="PANTHER" id="PTHR47381">
    <property type="entry name" value="ALPHA/BETA-HYDROLASES SUPERFAMILY PROTEIN"/>
    <property type="match status" value="1"/>
</dbReference>